<protein>
    <submittedName>
        <fullName evidence="2">Uncharacterized protein</fullName>
    </submittedName>
</protein>
<dbReference type="Pfam" id="PF11807">
    <property type="entry name" value="UstYa"/>
    <property type="match status" value="1"/>
</dbReference>
<dbReference type="EMBL" id="KB908703">
    <property type="protein sequence ID" value="EOA85324.1"/>
    <property type="molecule type" value="Genomic_DNA"/>
</dbReference>
<evidence type="ECO:0000256" key="1">
    <source>
        <dbReference type="ARBA" id="ARBA00035112"/>
    </source>
</evidence>
<sequence length="211" mass="24351">DEIDFSFSEIMMNGSLNNDPRSIYRADPSPDVDRAWDEIALVKYFPITEESLRRLGKDPKHAVRVPTSWGYQEGLFVAQNDGQHLLHCLNVLRKFSFWDYYYPSSWQPDNGTWRLPLLDVAHRGHCLSMLLQHLTCQPSLNTITHVWTDAYKDLFPDFSIERKCLDHNQILKWQASVAIPDGPFPYPKGDNARIIPASPELKLILSPEGRQ</sequence>
<dbReference type="PANTHER" id="PTHR33365">
    <property type="entry name" value="YALI0B05434P"/>
    <property type="match status" value="1"/>
</dbReference>
<gene>
    <name evidence="2" type="ORF">SETTUDRAFT_91500</name>
</gene>
<dbReference type="OrthoDB" id="3687641at2759"/>
<dbReference type="PANTHER" id="PTHR33365:SF14">
    <property type="entry name" value="TAT PATHWAY SIGNAL SEQUENCE"/>
    <property type="match status" value="1"/>
</dbReference>
<dbReference type="GeneID" id="19405907"/>
<feature type="non-terminal residue" evidence="2">
    <location>
        <position position="1"/>
    </location>
</feature>
<reference evidence="2 3" key="2">
    <citation type="journal article" date="2013" name="PLoS Genet.">
        <title>Comparative genome structure, secondary metabolite, and effector coding capacity across Cochliobolus pathogens.</title>
        <authorList>
            <person name="Condon B.J."/>
            <person name="Leng Y."/>
            <person name="Wu D."/>
            <person name="Bushley K.E."/>
            <person name="Ohm R.A."/>
            <person name="Otillar R."/>
            <person name="Martin J."/>
            <person name="Schackwitz W."/>
            <person name="Grimwood J."/>
            <person name="MohdZainudin N."/>
            <person name="Xue C."/>
            <person name="Wang R."/>
            <person name="Manning V.A."/>
            <person name="Dhillon B."/>
            <person name="Tu Z.J."/>
            <person name="Steffenson B.J."/>
            <person name="Salamov A."/>
            <person name="Sun H."/>
            <person name="Lowry S."/>
            <person name="LaButti K."/>
            <person name="Han J."/>
            <person name="Copeland A."/>
            <person name="Lindquist E."/>
            <person name="Barry K."/>
            <person name="Schmutz J."/>
            <person name="Baker S.E."/>
            <person name="Ciuffetti L.M."/>
            <person name="Grigoriev I.V."/>
            <person name="Zhong S."/>
            <person name="Turgeon B.G."/>
        </authorList>
    </citation>
    <scope>NUCLEOTIDE SEQUENCE [LARGE SCALE GENOMIC DNA]</scope>
    <source>
        <strain evidence="3">28A</strain>
    </source>
</reference>
<dbReference type="Proteomes" id="UP000016935">
    <property type="component" value="Unassembled WGS sequence"/>
</dbReference>
<dbReference type="eggNOG" id="ENOG502S0D8">
    <property type="taxonomic scope" value="Eukaryota"/>
</dbReference>
<name>R0K705_EXST2</name>
<accession>R0K705</accession>
<dbReference type="InterPro" id="IPR021765">
    <property type="entry name" value="UstYa-like"/>
</dbReference>
<evidence type="ECO:0000313" key="2">
    <source>
        <dbReference type="EMBL" id="EOA85324.1"/>
    </source>
</evidence>
<comment type="similarity">
    <text evidence="1">Belongs to the ustYa family.</text>
</comment>
<reference evidence="2 3" key="1">
    <citation type="journal article" date="2012" name="PLoS Pathog.">
        <title>Diverse lifestyles and strategies of plant pathogenesis encoded in the genomes of eighteen Dothideomycetes fungi.</title>
        <authorList>
            <person name="Ohm R.A."/>
            <person name="Feau N."/>
            <person name="Henrissat B."/>
            <person name="Schoch C.L."/>
            <person name="Horwitz B.A."/>
            <person name="Barry K.W."/>
            <person name="Condon B.J."/>
            <person name="Copeland A.C."/>
            <person name="Dhillon B."/>
            <person name="Glaser F."/>
            <person name="Hesse C.N."/>
            <person name="Kosti I."/>
            <person name="LaButti K."/>
            <person name="Lindquist E.A."/>
            <person name="Lucas S."/>
            <person name="Salamov A.A."/>
            <person name="Bradshaw R.E."/>
            <person name="Ciuffetti L."/>
            <person name="Hamelin R.C."/>
            <person name="Kema G.H.J."/>
            <person name="Lawrence C."/>
            <person name="Scott J.A."/>
            <person name="Spatafora J.W."/>
            <person name="Turgeon B.G."/>
            <person name="de Wit P.J.G.M."/>
            <person name="Zhong S."/>
            <person name="Goodwin S.B."/>
            <person name="Grigoriev I.V."/>
        </authorList>
    </citation>
    <scope>NUCLEOTIDE SEQUENCE [LARGE SCALE GENOMIC DNA]</scope>
    <source>
        <strain evidence="3">28A</strain>
    </source>
</reference>
<dbReference type="HOGENOM" id="CLU_042941_6_0_1"/>
<dbReference type="STRING" id="671987.R0K705"/>
<organism evidence="2 3">
    <name type="scientific">Exserohilum turcicum (strain 28A)</name>
    <name type="common">Northern leaf blight fungus</name>
    <name type="synonym">Setosphaeria turcica</name>
    <dbReference type="NCBI Taxonomy" id="671987"/>
    <lineage>
        <taxon>Eukaryota</taxon>
        <taxon>Fungi</taxon>
        <taxon>Dikarya</taxon>
        <taxon>Ascomycota</taxon>
        <taxon>Pezizomycotina</taxon>
        <taxon>Dothideomycetes</taxon>
        <taxon>Pleosporomycetidae</taxon>
        <taxon>Pleosporales</taxon>
        <taxon>Pleosporineae</taxon>
        <taxon>Pleosporaceae</taxon>
        <taxon>Exserohilum</taxon>
    </lineage>
</organism>
<evidence type="ECO:0000313" key="3">
    <source>
        <dbReference type="Proteomes" id="UP000016935"/>
    </source>
</evidence>
<dbReference type="GO" id="GO:0043386">
    <property type="term" value="P:mycotoxin biosynthetic process"/>
    <property type="evidence" value="ECO:0007669"/>
    <property type="project" value="InterPro"/>
</dbReference>
<dbReference type="RefSeq" id="XP_008027745.1">
    <property type="nucleotide sequence ID" value="XM_008029554.1"/>
</dbReference>
<dbReference type="AlphaFoldDB" id="R0K705"/>
<keyword evidence="3" id="KW-1185">Reference proteome</keyword>
<proteinExistence type="inferred from homology"/>